<evidence type="ECO:0000313" key="1">
    <source>
        <dbReference type="Ensembl" id="ENSMODP00000059151.1"/>
    </source>
</evidence>
<organism evidence="1 2">
    <name type="scientific">Monodelphis domestica</name>
    <name type="common">Gray short-tailed opossum</name>
    <dbReference type="NCBI Taxonomy" id="13616"/>
    <lineage>
        <taxon>Eukaryota</taxon>
        <taxon>Metazoa</taxon>
        <taxon>Chordata</taxon>
        <taxon>Craniata</taxon>
        <taxon>Vertebrata</taxon>
        <taxon>Euteleostomi</taxon>
        <taxon>Mammalia</taxon>
        <taxon>Metatheria</taxon>
        <taxon>Didelphimorphia</taxon>
        <taxon>Didelphidae</taxon>
        <taxon>Monodelphis</taxon>
    </lineage>
</organism>
<evidence type="ECO:0000313" key="2">
    <source>
        <dbReference type="Proteomes" id="UP000002280"/>
    </source>
</evidence>
<reference evidence="1" key="3">
    <citation type="submission" date="2025-09" db="UniProtKB">
        <authorList>
            <consortium name="Ensembl"/>
        </authorList>
    </citation>
    <scope>IDENTIFICATION</scope>
</reference>
<dbReference type="Bgee" id="ENSMODG00000050700">
    <property type="expression patterns" value="Expressed in cerebellum and 1 other cell type or tissue"/>
</dbReference>
<dbReference type="Proteomes" id="UP000002280">
    <property type="component" value="Chromosome 1"/>
</dbReference>
<sequence length="112" mass="12816">GRGLRFAWPLNRNERKIDCFAAFPNIKVSKITSPVLITHTTDDEVIDFSHGFLLKESCWKAVEDAGHNDIELYSQYLVITEVPREPLIKAGWPLIGRQAQIHWELRTGTAEK</sequence>
<reference evidence="1" key="2">
    <citation type="submission" date="2025-08" db="UniProtKB">
        <authorList>
            <consortium name="Ensembl"/>
        </authorList>
    </citation>
    <scope>IDENTIFICATION</scope>
</reference>
<dbReference type="AlphaFoldDB" id="A0A5F8HI12"/>
<keyword evidence="2" id="KW-1185">Reference proteome</keyword>
<name>A0A5F8HI12_MONDO</name>
<reference evidence="1 2" key="1">
    <citation type="journal article" date="2007" name="Nature">
        <title>Genome of the marsupial Monodelphis domestica reveals innovation in non-coding sequences.</title>
        <authorList>
            <person name="Mikkelsen T.S."/>
            <person name="Wakefield M.J."/>
            <person name="Aken B."/>
            <person name="Amemiya C.T."/>
            <person name="Chang J.L."/>
            <person name="Duke S."/>
            <person name="Garber M."/>
            <person name="Gentles A.J."/>
            <person name="Goodstadt L."/>
            <person name="Heger A."/>
            <person name="Jurka J."/>
            <person name="Kamal M."/>
            <person name="Mauceli E."/>
            <person name="Searle S.M."/>
            <person name="Sharpe T."/>
            <person name="Baker M.L."/>
            <person name="Batzer M.A."/>
            <person name="Benos P.V."/>
            <person name="Belov K."/>
            <person name="Clamp M."/>
            <person name="Cook A."/>
            <person name="Cuff J."/>
            <person name="Das R."/>
            <person name="Davidow L."/>
            <person name="Deakin J.E."/>
            <person name="Fazzari M.J."/>
            <person name="Glass J.L."/>
            <person name="Grabherr M."/>
            <person name="Greally J.M."/>
            <person name="Gu W."/>
            <person name="Hore T.A."/>
            <person name="Huttley G.A."/>
            <person name="Kleber M."/>
            <person name="Jirtle R.L."/>
            <person name="Koina E."/>
            <person name="Lee J.T."/>
            <person name="Mahony S."/>
            <person name="Marra M.A."/>
            <person name="Miller R.D."/>
            <person name="Nicholls R.D."/>
            <person name="Oda M."/>
            <person name="Papenfuss A.T."/>
            <person name="Parra Z.E."/>
            <person name="Pollock D.D."/>
            <person name="Ray D.A."/>
            <person name="Schein J.E."/>
            <person name="Speed T.P."/>
            <person name="Thompson K."/>
            <person name="VandeBerg J.L."/>
            <person name="Wade C.M."/>
            <person name="Walker J.A."/>
            <person name="Waters P.D."/>
            <person name="Webber C."/>
            <person name="Weidman J.R."/>
            <person name="Xie X."/>
            <person name="Zody M.C."/>
            <person name="Baldwin J."/>
            <person name="Abdouelleil A."/>
            <person name="Abdulkadir J."/>
            <person name="Abebe A."/>
            <person name="Abera B."/>
            <person name="Abreu J."/>
            <person name="Acer S.C."/>
            <person name="Aftuck L."/>
            <person name="Alexander A."/>
            <person name="An P."/>
            <person name="Anderson E."/>
            <person name="Anderson S."/>
            <person name="Arachi H."/>
            <person name="Azer M."/>
            <person name="Bachantsang P."/>
            <person name="Barry A."/>
            <person name="Bayul T."/>
            <person name="Berlin A."/>
            <person name="Bessette D."/>
            <person name="Bloom T."/>
            <person name="Bloom T."/>
            <person name="Boguslavskiy L."/>
            <person name="Bonnet C."/>
            <person name="Boukhgalter B."/>
            <person name="Bourzgui I."/>
            <person name="Brown A."/>
            <person name="Cahill P."/>
            <person name="Channer S."/>
            <person name="Cheshatsang Y."/>
            <person name="Chuda L."/>
            <person name="Citroen M."/>
            <person name="Collymore A."/>
            <person name="Cooke P."/>
            <person name="Costello M."/>
            <person name="D'Aco K."/>
            <person name="Daza R."/>
            <person name="De Haan G."/>
            <person name="DeGray S."/>
            <person name="DeMaso C."/>
            <person name="Dhargay N."/>
            <person name="Dooley K."/>
            <person name="Dooley E."/>
            <person name="Doricent M."/>
            <person name="Dorje P."/>
            <person name="Dorjee K."/>
            <person name="Dupes A."/>
            <person name="Elong R."/>
            <person name="Falk J."/>
            <person name="Farina A."/>
            <person name="Faro S."/>
            <person name="Ferguson D."/>
            <person name="Fisher S."/>
            <person name="Foley C.D."/>
            <person name="Franke A."/>
            <person name="Friedrich D."/>
            <person name="Gadbois L."/>
            <person name="Gearin G."/>
            <person name="Gearin C.R."/>
            <person name="Giannoukos G."/>
            <person name="Goode T."/>
            <person name="Graham J."/>
            <person name="Grandbois E."/>
            <person name="Grewal S."/>
            <person name="Gyaltsen K."/>
            <person name="Hafez N."/>
            <person name="Hagos B."/>
            <person name="Hall J."/>
            <person name="Henson C."/>
            <person name="Hollinger A."/>
            <person name="Honan T."/>
            <person name="Huard M.D."/>
            <person name="Hughes L."/>
            <person name="Hurhula B."/>
            <person name="Husby M.E."/>
            <person name="Kamat A."/>
            <person name="Kanga B."/>
            <person name="Kashin S."/>
            <person name="Khazanovich D."/>
            <person name="Kisner P."/>
            <person name="Lance K."/>
            <person name="Lara M."/>
            <person name="Lee W."/>
            <person name="Lennon N."/>
            <person name="Letendre F."/>
            <person name="LeVine R."/>
            <person name="Lipovsky A."/>
            <person name="Liu X."/>
            <person name="Liu J."/>
            <person name="Liu S."/>
            <person name="Lokyitsang T."/>
            <person name="Lokyitsang Y."/>
            <person name="Lubonja R."/>
            <person name="Lui A."/>
            <person name="MacDonald P."/>
            <person name="Magnisalis V."/>
            <person name="Maru K."/>
            <person name="Matthews C."/>
            <person name="McCusker W."/>
            <person name="McDonough S."/>
            <person name="Mehta T."/>
            <person name="Meldrim J."/>
            <person name="Meneus L."/>
            <person name="Mihai O."/>
            <person name="Mihalev A."/>
            <person name="Mihova T."/>
            <person name="Mittelman R."/>
            <person name="Mlenga V."/>
            <person name="Montmayeur A."/>
            <person name="Mulrain L."/>
            <person name="Navidi A."/>
            <person name="Naylor J."/>
            <person name="Negash T."/>
            <person name="Nguyen T."/>
            <person name="Nguyen N."/>
            <person name="Nicol R."/>
            <person name="Norbu C."/>
            <person name="Norbu N."/>
            <person name="Novod N."/>
            <person name="O'Neill B."/>
            <person name="Osman S."/>
            <person name="Markiewicz E."/>
            <person name="Oyono O.L."/>
            <person name="Patti C."/>
            <person name="Phunkhang P."/>
            <person name="Pierre F."/>
            <person name="Priest M."/>
            <person name="Raghuraman S."/>
            <person name="Rege F."/>
            <person name="Reyes R."/>
            <person name="Rise C."/>
            <person name="Rogov P."/>
            <person name="Ross K."/>
            <person name="Ryan E."/>
            <person name="Settipalli S."/>
            <person name="Shea T."/>
            <person name="Sherpa N."/>
            <person name="Shi L."/>
            <person name="Shih D."/>
            <person name="Sparrow T."/>
            <person name="Spaulding J."/>
            <person name="Stalker J."/>
            <person name="Stange-Thomann N."/>
            <person name="Stavropoulos S."/>
            <person name="Stone C."/>
            <person name="Strader C."/>
            <person name="Tesfaye S."/>
            <person name="Thomson T."/>
            <person name="Thoulutsang Y."/>
            <person name="Thoulutsang D."/>
            <person name="Topham K."/>
            <person name="Topping I."/>
            <person name="Tsamla T."/>
            <person name="Vassiliev H."/>
            <person name="Vo A."/>
            <person name="Wangchuk T."/>
            <person name="Wangdi T."/>
            <person name="Weiand M."/>
            <person name="Wilkinson J."/>
            <person name="Wilson A."/>
            <person name="Yadav S."/>
            <person name="Young G."/>
            <person name="Yu Q."/>
            <person name="Zembek L."/>
            <person name="Zhong D."/>
            <person name="Zimmer A."/>
            <person name="Zwirko Z."/>
            <person name="Jaffe D.B."/>
            <person name="Alvarez P."/>
            <person name="Brockman W."/>
            <person name="Butler J."/>
            <person name="Chin C."/>
            <person name="Gnerre S."/>
            <person name="MacCallum I."/>
            <person name="Graves J.A."/>
            <person name="Ponting C.P."/>
            <person name="Breen M."/>
            <person name="Samollow P.B."/>
            <person name="Lander E.S."/>
            <person name="Lindblad-Toh K."/>
        </authorList>
    </citation>
    <scope>NUCLEOTIDE SEQUENCE [LARGE SCALE GENOMIC DNA]</scope>
</reference>
<dbReference type="SUPFAM" id="SSF53474">
    <property type="entry name" value="alpha/beta-Hydrolases"/>
    <property type="match status" value="1"/>
</dbReference>
<dbReference type="Ensembl" id="ENSMODT00000069499.1">
    <property type="protein sequence ID" value="ENSMODP00000059151.1"/>
    <property type="gene ID" value="ENSMODG00000050700.1"/>
</dbReference>
<accession>A0A5F8HI12</accession>
<proteinExistence type="predicted"/>
<dbReference type="GeneTree" id="ENSGT00940000155854"/>
<dbReference type="STRING" id="13616.ENSMODP00000059151"/>
<protein>
    <submittedName>
        <fullName evidence="1">Uncharacterized protein</fullName>
    </submittedName>
</protein>
<dbReference type="InParanoid" id="A0A5F8HI12"/>
<dbReference type="InterPro" id="IPR029058">
    <property type="entry name" value="AB_hydrolase_fold"/>
</dbReference>